<evidence type="ECO:0000313" key="1">
    <source>
        <dbReference type="EMBL" id="KIZ01809.1"/>
    </source>
</evidence>
<dbReference type="AlphaFoldDB" id="A0A0D2L3N0"/>
<dbReference type="RefSeq" id="XP_013900828.1">
    <property type="nucleotide sequence ID" value="XM_014045374.1"/>
</dbReference>
<evidence type="ECO:0000313" key="2">
    <source>
        <dbReference type="Proteomes" id="UP000054498"/>
    </source>
</evidence>
<feature type="non-terminal residue" evidence="1">
    <location>
        <position position="1"/>
    </location>
</feature>
<reference evidence="1 2" key="1">
    <citation type="journal article" date="2013" name="BMC Genomics">
        <title>Reconstruction of the lipid metabolism for the microalga Monoraphidium neglectum from its genome sequence reveals characteristics suitable for biofuel production.</title>
        <authorList>
            <person name="Bogen C."/>
            <person name="Al-Dilaimi A."/>
            <person name="Albersmeier A."/>
            <person name="Wichmann J."/>
            <person name="Grundmann M."/>
            <person name="Rupp O."/>
            <person name="Lauersen K.J."/>
            <person name="Blifernez-Klassen O."/>
            <person name="Kalinowski J."/>
            <person name="Goesmann A."/>
            <person name="Mussgnug J.H."/>
            <person name="Kruse O."/>
        </authorList>
    </citation>
    <scope>NUCLEOTIDE SEQUENCE [LARGE SCALE GENOMIC DNA]</scope>
    <source>
        <strain evidence="1 2">SAG 48.87</strain>
    </source>
</reference>
<proteinExistence type="predicted"/>
<dbReference type="KEGG" id="mng:MNEG_6154"/>
<sequence>AESMPRITLAMQGGACLAAGAASGADAPGAVVAAVCLSLLAAELSQPCVGGHGGSTLYDGDDGSSGGLLLAGSIDTYHGCCGGAGGSSCYGGGGCGDGGSCGDGGDGGGGCGGGCGG</sequence>
<name>A0A0D2L3N0_9CHLO</name>
<dbReference type="Proteomes" id="UP000054498">
    <property type="component" value="Unassembled WGS sequence"/>
</dbReference>
<accession>A0A0D2L3N0</accession>
<keyword evidence="2" id="KW-1185">Reference proteome</keyword>
<gene>
    <name evidence="1" type="ORF">MNEG_6154</name>
</gene>
<protein>
    <submittedName>
        <fullName evidence="1">Uncharacterized protein</fullName>
    </submittedName>
</protein>
<dbReference type="GeneID" id="25739030"/>
<dbReference type="EMBL" id="KK101194">
    <property type="protein sequence ID" value="KIZ01809.1"/>
    <property type="molecule type" value="Genomic_DNA"/>
</dbReference>
<organism evidence="1 2">
    <name type="scientific">Monoraphidium neglectum</name>
    <dbReference type="NCBI Taxonomy" id="145388"/>
    <lineage>
        <taxon>Eukaryota</taxon>
        <taxon>Viridiplantae</taxon>
        <taxon>Chlorophyta</taxon>
        <taxon>core chlorophytes</taxon>
        <taxon>Chlorophyceae</taxon>
        <taxon>CS clade</taxon>
        <taxon>Sphaeropleales</taxon>
        <taxon>Selenastraceae</taxon>
        <taxon>Monoraphidium</taxon>
    </lineage>
</organism>